<dbReference type="STRING" id="1045774.SAMN05421872_112107"/>
<dbReference type="EMBL" id="FMZM01000012">
    <property type="protein sequence ID" value="SDD91882.1"/>
    <property type="molecule type" value="Genomic_DNA"/>
</dbReference>
<evidence type="ECO:0000313" key="1">
    <source>
        <dbReference type="EMBL" id="SDD91882.1"/>
    </source>
</evidence>
<organism evidence="1 2">
    <name type="scientific">Nocardioides lianchengensis</name>
    <dbReference type="NCBI Taxonomy" id="1045774"/>
    <lineage>
        <taxon>Bacteria</taxon>
        <taxon>Bacillati</taxon>
        <taxon>Actinomycetota</taxon>
        <taxon>Actinomycetes</taxon>
        <taxon>Propionibacteriales</taxon>
        <taxon>Nocardioidaceae</taxon>
        <taxon>Nocardioides</taxon>
    </lineage>
</organism>
<sequence length="124" mass="13743">MCWTQVVPVTHLAGRSARIDVTLEGLTFTRSVAGAARRGVEPVQEVLWDDLVGAELVHTRKGRPVFRVLVVGARAGLPLREDPYALKLPRAADERAAELVEQVAREVAVRRRWREHAEDDEAGA</sequence>
<name>A0A1G6YNL1_9ACTN</name>
<dbReference type="AlphaFoldDB" id="A0A1G6YNL1"/>
<gene>
    <name evidence="1" type="ORF">SAMN05421872_112107</name>
</gene>
<reference evidence="1 2" key="1">
    <citation type="submission" date="2016-10" db="EMBL/GenBank/DDBJ databases">
        <authorList>
            <person name="de Groot N.N."/>
        </authorList>
    </citation>
    <scope>NUCLEOTIDE SEQUENCE [LARGE SCALE GENOMIC DNA]</scope>
    <source>
        <strain evidence="1 2">CGMCC 4.6858</strain>
    </source>
</reference>
<accession>A0A1G6YNL1</accession>
<protein>
    <submittedName>
        <fullName evidence="1">Uncharacterized protein</fullName>
    </submittedName>
</protein>
<keyword evidence="2" id="KW-1185">Reference proteome</keyword>
<evidence type="ECO:0000313" key="2">
    <source>
        <dbReference type="Proteomes" id="UP000199034"/>
    </source>
</evidence>
<proteinExistence type="predicted"/>
<dbReference type="Proteomes" id="UP000199034">
    <property type="component" value="Unassembled WGS sequence"/>
</dbReference>